<dbReference type="InterPro" id="IPR004027">
    <property type="entry name" value="SEC_C_motif"/>
</dbReference>
<dbReference type="SUPFAM" id="SSF54427">
    <property type="entry name" value="NTF2-like"/>
    <property type="match status" value="1"/>
</dbReference>
<dbReference type="InterPro" id="IPR048469">
    <property type="entry name" value="YchJ-like_M"/>
</dbReference>
<evidence type="ECO:0000313" key="2">
    <source>
        <dbReference type="EMBL" id="TCK58548.1"/>
    </source>
</evidence>
<dbReference type="Pfam" id="PF17775">
    <property type="entry name" value="YchJ_M-like"/>
    <property type="match status" value="1"/>
</dbReference>
<organism evidence="2 3">
    <name type="scientific">Celerinatantimonas diazotrophica</name>
    <dbReference type="NCBI Taxonomy" id="412034"/>
    <lineage>
        <taxon>Bacteria</taxon>
        <taxon>Pseudomonadati</taxon>
        <taxon>Pseudomonadota</taxon>
        <taxon>Gammaproteobacteria</taxon>
        <taxon>Celerinatantimonadaceae</taxon>
        <taxon>Celerinatantimonas</taxon>
    </lineage>
</organism>
<dbReference type="EMBL" id="SMGD01000011">
    <property type="protein sequence ID" value="TCK58548.1"/>
    <property type="molecule type" value="Genomic_DNA"/>
</dbReference>
<evidence type="ECO:0000313" key="3">
    <source>
        <dbReference type="Proteomes" id="UP000295565"/>
    </source>
</evidence>
<protein>
    <submittedName>
        <fullName evidence="2">SEC-C motif-containing protein</fullName>
    </submittedName>
</protein>
<proteinExistence type="predicted"/>
<sequence length="155" mass="18144">MQTCYCHSGLTYEQCCQRYHQAELVAPTPAALMRSRYSAFVLGLGEYLYQTHHPDYRQGLTIEQLSQQDVTWIKLKIIFQAISPDEHFGVVEFKAWYQNSDTRVCLHERSEFIKQDERWFYTTGEMNPKAIGRNDPCPCQSGRKFKQCCLSRKTS</sequence>
<evidence type="ECO:0000259" key="1">
    <source>
        <dbReference type="Pfam" id="PF17775"/>
    </source>
</evidence>
<dbReference type="PANTHER" id="PTHR33747">
    <property type="entry name" value="UPF0225 PROTEIN SCO1677"/>
    <property type="match status" value="1"/>
</dbReference>
<keyword evidence="3" id="KW-1185">Reference proteome</keyword>
<dbReference type="RefSeq" id="WP_131911519.1">
    <property type="nucleotide sequence ID" value="NZ_OU594967.1"/>
</dbReference>
<gene>
    <name evidence="2" type="ORF">EV690_0675</name>
</gene>
<dbReference type="InterPro" id="IPR032710">
    <property type="entry name" value="NTF2-like_dom_sf"/>
</dbReference>
<name>A0A4R1K387_9GAMM</name>
<dbReference type="PANTHER" id="PTHR33747:SF1">
    <property type="entry name" value="ADENYLATE CYCLASE-ASSOCIATED CAP C-TERMINAL DOMAIN-CONTAINING PROTEIN"/>
    <property type="match status" value="1"/>
</dbReference>
<dbReference type="SUPFAM" id="SSF103642">
    <property type="entry name" value="Sec-C motif"/>
    <property type="match status" value="1"/>
</dbReference>
<dbReference type="Pfam" id="PF02810">
    <property type="entry name" value="SEC-C"/>
    <property type="match status" value="2"/>
</dbReference>
<dbReference type="OrthoDB" id="21421at2"/>
<dbReference type="Gene3D" id="3.10.450.50">
    <property type="match status" value="1"/>
</dbReference>
<dbReference type="AlphaFoldDB" id="A0A4R1K387"/>
<comment type="caution">
    <text evidence="2">The sequence shown here is derived from an EMBL/GenBank/DDBJ whole genome shotgun (WGS) entry which is preliminary data.</text>
</comment>
<feature type="domain" description="YchJ-like middle NTF2-like" evidence="1">
    <location>
        <begin position="28"/>
        <end position="124"/>
    </location>
</feature>
<accession>A0A4R1K387</accession>
<reference evidence="2 3" key="1">
    <citation type="submission" date="2019-03" db="EMBL/GenBank/DDBJ databases">
        <title>Genomic Encyclopedia of Type Strains, Phase IV (KMG-IV): sequencing the most valuable type-strain genomes for metagenomic binning, comparative biology and taxonomic classification.</title>
        <authorList>
            <person name="Goeker M."/>
        </authorList>
    </citation>
    <scope>NUCLEOTIDE SEQUENCE [LARGE SCALE GENOMIC DNA]</scope>
    <source>
        <strain evidence="2 3">DSM 18577</strain>
    </source>
</reference>
<dbReference type="Proteomes" id="UP000295565">
    <property type="component" value="Unassembled WGS sequence"/>
</dbReference>